<keyword evidence="2" id="KW-1185">Reference proteome</keyword>
<proteinExistence type="predicted"/>
<evidence type="ECO:0000313" key="2">
    <source>
        <dbReference type="Proteomes" id="UP000789920"/>
    </source>
</evidence>
<reference evidence="1" key="1">
    <citation type="submission" date="2021-06" db="EMBL/GenBank/DDBJ databases">
        <authorList>
            <person name="Kallberg Y."/>
            <person name="Tangrot J."/>
            <person name="Rosling A."/>
        </authorList>
    </citation>
    <scope>NUCLEOTIDE SEQUENCE</scope>
    <source>
        <strain evidence="1">MA461A</strain>
    </source>
</reference>
<feature type="non-terminal residue" evidence="1">
    <location>
        <position position="1"/>
    </location>
</feature>
<comment type="caution">
    <text evidence="1">The sequence shown here is derived from an EMBL/GenBank/DDBJ whole genome shotgun (WGS) entry which is preliminary data.</text>
</comment>
<feature type="non-terminal residue" evidence="1">
    <location>
        <position position="238"/>
    </location>
</feature>
<sequence>EALNGKMKILKKIAKVSRHHNNLTDEELSQIFRHEAISIDTAQGLQYRIFIIDRNLNAHIIPVPPDPDGFQGPVHDIRYYFSKNSSDEWYVDARLGEKTCQLFMKNICRTVGIEIGNRDLVNHSGRSTSITSLFRQRVPLVTTMSITGHKSESSYRIYARLSVKQKEDALSRIISSVGTLPSSNDQVITKLSEDGPSVDGSLVIKPFRPPLLTKKLSLHINATKSMPTLGGHRFFHKG</sequence>
<gene>
    <name evidence="1" type="ORF">RPERSI_LOCUS24665</name>
</gene>
<accession>A0ACA9S0W0</accession>
<dbReference type="EMBL" id="CAJVQC010079736">
    <property type="protein sequence ID" value="CAG8817368.1"/>
    <property type="molecule type" value="Genomic_DNA"/>
</dbReference>
<name>A0ACA9S0W0_9GLOM</name>
<organism evidence="1 2">
    <name type="scientific">Racocetra persica</name>
    <dbReference type="NCBI Taxonomy" id="160502"/>
    <lineage>
        <taxon>Eukaryota</taxon>
        <taxon>Fungi</taxon>
        <taxon>Fungi incertae sedis</taxon>
        <taxon>Mucoromycota</taxon>
        <taxon>Glomeromycotina</taxon>
        <taxon>Glomeromycetes</taxon>
        <taxon>Diversisporales</taxon>
        <taxon>Gigasporaceae</taxon>
        <taxon>Racocetra</taxon>
    </lineage>
</organism>
<evidence type="ECO:0000313" key="1">
    <source>
        <dbReference type="EMBL" id="CAG8817368.1"/>
    </source>
</evidence>
<dbReference type="Proteomes" id="UP000789920">
    <property type="component" value="Unassembled WGS sequence"/>
</dbReference>
<protein>
    <submittedName>
        <fullName evidence="1">29911_t:CDS:1</fullName>
    </submittedName>
</protein>